<dbReference type="Pfam" id="PF00149">
    <property type="entry name" value="Metallophos"/>
    <property type="match status" value="1"/>
</dbReference>
<dbReference type="Gene3D" id="3.60.21.10">
    <property type="match status" value="1"/>
</dbReference>
<dbReference type="CDD" id="cd00840">
    <property type="entry name" value="MPP_Mre11_N"/>
    <property type="match status" value="1"/>
</dbReference>
<dbReference type="PANTHER" id="PTHR30337:SF7">
    <property type="entry name" value="PHOSPHOESTERASE"/>
    <property type="match status" value="1"/>
</dbReference>
<organism evidence="3 4">
    <name type="scientific">Pontibacillus chungwhensis BH030062</name>
    <dbReference type="NCBI Taxonomy" id="1385513"/>
    <lineage>
        <taxon>Bacteria</taxon>
        <taxon>Bacillati</taxon>
        <taxon>Bacillota</taxon>
        <taxon>Bacilli</taxon>
        <taxon>Bacillales</taxon>
        <taxon>Bacillaceae</taxon>
        <taxon>Pontibacillus</taxon>
    </lineage>
</organism>
<dbReference type="eggNOG" id="COG0420">
    <property type="taxonomic scope" value="Bacteria"/>
</dbReference>
<dbReference type="GO" id="GO:0016787">
    <property type="term" value="F:hydrolase activity"/>
    <property type="evidence" value="ECO:0007669"/>
    <property type="project" value="UniProtKB-KW"/>
</dbReference>
<dbReference type="PANTHER" id="PTHR30337">
    <property type="entry name" value="COMPONENT OF ATP-DEPENDENT DSDNA EXONUCLEASE"/>
    <property type="match status" value="1"/>
</dbReference>
<evidence type="ECO:0000313" key="4">
    <source>
        <dbReference type="Proteomes" id="UP000030153"/>
    </source>
</evidence>
<evidence type="ECO:0000256" key="1">
    <source>
        <dbReference type="ARBA" id="ARBA00022801"/>
    </source>
</evidence>
<evidence type="ECO:0000313" key="3">
    <source>
        <dbReference type="EMBL" id="KGP90032.1"/>
    </source>
</evidence>
<dbReference type="InterPro" id="IPR029052">
    <property type="entry name" value="Metallo-depent_PP-like"/>
</dbReference>
<accession>A0A0A2UP24</accession>
<reference evidence="3 4" key="1">
    <citation type="submission" date="2013-08" db="EMBL/GenBank/DDBJ databases">
        <title>Genome of Pontibacillus chungwhensis.</title>
        <authorList>
            <person name="Wang Q."/>
            <person name="Wang G."/>
        </authorList>
    </citation>
    <scope>NUCLEOTIDE SEQUENCE [LARGE SCALE GENOMIC DNA]</scope>
    <source>
        <strain evidence="3 4">BH030062</strain>
    </source>
</reference>
<dbReference type="AlphaFoldDB" id="A0A0A2UP24"/>
<dbReference type="Proteomes" id="UP000030153">
    <property type="component" value="Unassembled WGS sequence"/>
</dbReference>
<dbReference type="EMBL" id="AVBG01000017">
    <property type="protein sequence ID" value="KGP90032.1"/>
    <property type="molecule type" value="Genomic_DNA"/>
</dbReference>
<dbReference type="InterPro" id="IPR014576">
    <property type="entry name" value="Pesterase_YhaO"/>
</dbReference>
<protein>
    <recommendedName>
        <fullName evidence="2">Calcineurin-like phosphoesterase domain-containing protein</fullName>
    </recommendedName>
</protein>
<dbReference type="SUPFAM" id="SSF56300">
    <property type="entry name" value="Metallo-dependent phosphatases"/>
    <property type="match status" value="1"/>
</dbReference>
<dbReference type="InterPro" id="IPR004843">
    <property type="entry name" value="Calcineurin-like_PHP"/>
</dbReference>
<comment type="caution">
    <text evidence="3">The sequence shown here is derived from an EMBL/GenBank/DDBJ whole genome shotgun (WGS) entry which is preliminary data.</text>
</comment>
<feature type="domain" description="Calcineurin-like phosphoesterase" evidence="2">
    <location>
        <begin position="5"/>
        <end position="204"/>
    </location>
</feature>
<keyword evidence="4" id="KW-1185">Reference proteome</keyword>
<dbReference type="RefSeq" id="WP_036786824.1">
    <property type="nucleotide sequence ID" value="NZ_AVBG01000017.1"/>
</dbReference>
<keyword evidence="1" id="KW-0378">Hydrolase</keyword>
<gene>
    <name evidence="3" type="ORF">N780_07340</name>
</gene>
<dbReference type="OrthoDB" id="9773856at2"/>
<evidence type="ECO:0000259" key="2">
    <source>
        <dbReference type="Pfam" id="PF00149"/>
    </source>
</evidence>
<dbReference type="InterPro" id="IPR050535">
    <property type="entry name" value="DNA_Repair-Maintenance_Comp"/>
</dbReference>
<dbReference type="PIRSF" id="PIRSF033091">
    <property type="entry name" value="Pesterase_YhaO"/>
    <property type="match status" value="1"/>
</dbReference>
<dbReference type="STRING" id="1385513.N780_07340"/>
<name>A0A0A2UP24_9BACI</name>
<dbReference type="InterPro" id="IPR041796">
    <property type="entry name" value="Mre11_N"/>
</dbReference>
<proteinExistence type="predicted"/>
<sequence>MLPPLRFIHCADLHLDSPFKGIGSGLSSRFTKDVVESTFQAFERIISHAIENKVDFVVMVGDLFDQDGRSLKAQIRLKKGFDTLHKAGIRVFLSHGNHDHTGGSFYPVRYPDNVSIFKEEAVSTIPFYKNGQHVANIQGFSYSRRAVYEEKVVEFERTREDVYHIGLLHGSIATNTDHDVYAPFRISQLNEVGHDYWALGHIHKRQILQEEPPIVYPGNIQGRHHKEDGAKGCYLVDLAETNTTLTFLPTHSVLFQQATFDVSHIQTLGEFHDEVDKWKEENRQVYGPMIFKMKIEGYLEGDEMKEEAVRNLVDVWNEKEEEEEAWLWVQDIVIHSTPSWDREELKQGSHFVADLIRRIDESDEVESMITELTTHKQGRKYVGTFSDEEKKEIVSEAEAYLLKSLLEGERSE</sequence>